<dbReference type="GO" id="GO:0016791">
    <property type="term" value="F:phosphatase activity"/>
    <property type="evidence" value="ECO:0007669"/>
    <property type="project" value="TreeGrafter"/>
</dbReference>
<comment type="caution">
    <text evidence="1">The sequence shown here is derived from an EMBL/GenBank/DDBJ whole genome shotgun (WGS) entry which is preliminary data.</text>
</comment>
<dbReference type="Gene3D" id="1.10.150.240">
    <property type="entry name" value="Putative phosphatase, domain 2"/>
    <property type="match status" value="1"/>
</dbReference>
<dbReference type="EMBL" id="JACOOQ010000001">
    <property type="protein sequence ID" value="MBC5638834.1"/>
    <property type="molecule type" value="Genomic_DNA"/>
</dbReference>
<accession>A0A8I0A3P9</accession>
<dbReference type="SUPFAM" id="SSF56784">
    <property type="entry name" value="HAD-like"/>
    <property type="match status" value="1"/>
</dbReference>
<reference evidence="1" key="1">
    <citation type="submission" date="2020-08" db="EMBL/GenBank/DDBJ databases">
        <title>Genome public.</title>
        <authorList>
            <person name="Liu C."/>
            <person name="Sun Q."/>
        </authorList>
    </citation>
    <scope>NUCLEOTIDE SEQUENCE</scope>
    <source>
        <strain evidence="1">NSJ-42</strain>
    </source>
</reference>
<dbReference type="Proteomes" id="UP000662088">
    <property type="component" value="Unassembled WGS sequence"/>
</dbReference>
<organism evidence="1 2">
    <name type="scientific">Clostridium lentum</name>
    <dbReference type="NCBI Taxonomy" id="2763037"/>
    <lineage>
        <taxon>Bacteria</taxon>
        <taxon>Bacillati</taxon>
        <taxon>Bacillota</taxon>
        <taxon>Clostridia</taxon>
        <taxon>Eubacteriales</taxon>
        <taxon>Clostridiaceae</taxon>
        <taxon>Clostridium</taxon>
    </lineage>
</organism>
<dbReference type="Gene3D" id="3.40.50.1000">
    <property type="entry name" value="HAD superfamily/HAD-like"/>
    <property type="match status" value="1"/>
</dbReference>
<evidence type="ECO:0000313" key="1">
    <source>
        <dbReference type="EMBL" id="MBC5638834.1"/>
    </source>
</evidence>
<evidence type="ECO:0000313" key="2">
    <source>
        <dbReference type="Proteomes" id="UP000662088"/>
    </source>
</evidence>
<dbReference type="NCBIfam" id="TIGR01549">
    <property type="entry name" value="HAD-SF-IA-v1"/>
    <property type="match status" value="1"/>
</dbReference>
<protein>
    <submittedName>
        <fullName evidence="1">HAD family phosphatase</fullName>
    </submittedName>
</protein>
<dbReference type="Pfam" id="PF00702">
    <property type="entry name" value="Hydrolase"/>
    <property type="match status" value="1"/>
</dbReference>
<name>A0A8I0A3P9_9CLOT</name>
<dbReference type="PRINTS" id="PR00413">
    <property type="entry name" value="HADHALOGNASE"/>
</dbReference>
<sequence>MDTIKAAIFDLDGTLVDSMWVWERIDMEFLKKRGYTVPENLKDNITHLSFKQVAQYFKTTFSIDDSVEAIMDEWHEMAYNEYSNNVFLKEGAMEYLHSLKKAGIKIALATSNSKPLLEATLKNNGIYDLFDSITVTDEVKKGKDNPDIYLLAAEKLNVNPVNCMVYEDIVAAVGGAKLAGMNVTAVYDKASEKDLNILKEKADKYIYSYKELL</sequence>
<gene>
    <name evidence="1" type="ORF">H8R92_00005</name>
</gene>
<dbReference type="NCBIfam" id="TIGR01509">
    <property type="entry name" value="HAD-SF-IA-v3"/>
    <property type="match status" value="1"/>
</dbReference>
<dbReference type="AlphaFoldDB" id="A0A8I0A3P9"/>
<dbReference type="SFLD" id="SFLDG01129">
    <property type="entry name" value="C1.5:_HAD__Beta-PGM__Phosphata"/>
    <property type="match status" value="1"/>
</dbReference>
<dbReference type="RefSeq" id="WP_022212121.1">
    <property type="nucleotide sequence ID" value="NZ_JACOOQ010000001.1"/>
</dbReference>
<dbReference type="InterPro" id="IPR023198">
    <property type="entry name" value="PGP-like_dom2"/>
</dbReference>
<dbReference type="InterPro" id="IPR036412">
    <property type="entry name" value="HAD-like_sf"/>
</dbReference>
<proteinExistence type="predicted"/>
<dbReference type="CDD" id="cd07505">
    <property type="entry name" value="HAD_BPGM-like"/>
    <property type="match status" value="1"/>
</dbReference>
<dbReference type="InterPro" id="IPR023214">
    <property type="entry name" value="HAD_sf"/>
</dbReference>
<dbReference type="PANTHER" id="PTHR18901">
    <property type="entry name" value="2-DEOXYGLUCOSE-6-PHOSPHATE PHOSPHATASE 2"/>
    <property type="match status" value="1"/>
</dbReference>
<dbReference type="SFLD" id="SFLDS00003">
    <property type="entry name" value="Haloacid_Dehalogenase"/>
    <property type="match status" value="1"/>
</dbReference>
<dbReference type="PANTHER" id="PTHR18901:SF38">
    <property type="entry name" value="PSEUDOURIDINE-5'-PHOSPHATASE"/>
    <property type="match status" value="1"/>
</dbReference>
<dbReference type="InterPro" id="IPR006439">
    <property type="entry name" value="HAD-SF_hydro_IA"/>
</dbReference>
<keyword evidence="2" id="KW-1185">Reference proteome</keyword>